<dbReference type="InterPro" id="IPR027417">
    <property type="entry name" value="P-loop_NTPase"/>
</dbReference>
<dbReference type="Gene3D" id="3.40.50.300">
    <property type="entry name" value="P-loop containing nucleotide triphosphate hydrolases"/>
    <property type="match status" value="1"/>
</dbReference>
<organism evidence="3 4">
    <name type="scientific">Litchfieldia salsa</name>
    <dbReference type="NCBI Taxonomy" id="930152"/>
    <lineage>
        <taxon>Bacteria</taxon>
        <taxon>Bacillati</taxon>
        <taxon>Bacillota</taxon>
        <taxon>Bacilli</taxon>
        <taxon>Bacillales</taxon>
        <taxon>Bacillaceae</taxon>
        <taxon>Litchfieldia</taxon>
    </lineage>
</organism>
<reference evidence="4" key="1">
    <citation type="submission" date="2016-10" db="EMBL/GenBank/DDBJ databases">
        <authorList>
            <person name="Varghese N."/>
            <person name="Submissions S."/>
        </authorList>
    </citation>
    <scope>NUCLEOTIDE SEQUENCE [LARGE SCALE GENOMIC DNA]</scope>
    <source>
        <strain evidence="4">IBRC-M10078</strain>
    </source>
</reference>
<dbReference type="OrthoDB" id="9816297at2"/>
<dbReference type="STRING" id="930152.SAMN05216565_10261"/>
<dbReference type="GO" id="GO:0016887">
    <property type="term" value="F:ATP hydrolysis activity"/>
    <property type="evidence" value="ECO:0007669"/>
    <property type="project" value="TreeGrafter"/>
</dbReference>
<dbReference type="SUPFAM" id="SSF52540">
    <property type="entry name" value="P-loop containing nucleoside triphosphate hydrolases"/>
    <property type="match status" value="1"/>
</dbReference>
<proteinExistence type="predicted"/>
<dbReference type="Proteomes" id="UP000199159">
    <property type="component" value="Unassembled WGS sequence"/>
</dbReference>
<dbReference type="InterPro" id="IPR050625">
    <property type="entry name" value="ParA/MinD_ATPase"/>
</dbReference>
<keyword evidence="3" id="KW-0966">Cell projection</keyword>
<keyword evidence="4" id="KW-1185">Reference proteome</keyword>
<keyword evidence="1" id="KW-0547">Nucleotide-binding</keyword>
<dbReference type="PANTHER" id="PTHR43384:SF4">
    <property type="entry name" value="CELLULOSE BIOSYNTHESIS PROTEIN BCSQ-RELATED"/>
    <property type="match status" value="1"/>
</dbReference>
<dbReference type="InterPro" id="IPR025501">
    <property type="entry name" value="MinD_FleN"/>
</dbReference>
<dbReference type="EMBL" id="FNJU01000002">
    <property type="protein sequence ID" value="SDP24926.1"/>
    <property type="molecule type" value="Genomic_DNA"/>
</dbReference>
<sequence>MTDQAQNLRNQLKSIEKKKTKTIAVISGKGGVGKSNFSLNFSLALSQSGQKVLLFDMDIGMGNIDILMGVSSPYSFIDLFERDLSIRDIIKSVPDQLSYISGGTGLSSLFNLDKEKFNYFVNQMHDIMPEYNYLIFDMGAGISEENLQFLLTVDEIFVITTPEPTSITDAYSAMKHICSYTKDIPFFLIVNKAQNEKEGIATIERIDHAVKHFLYKETIKLGSIPDDKNVVKAVKHQVPVLIYSPKSSVSRSIEEIVRTYTSQTPTGTIVKEHTPFISKLRQLISKR</sequence>
<accession>A0A1H0R796</accession>
<dbReference type="RefSeq" id="WP_090850246.1">
    <property type="nucleotide sequence ID" value="NZ_FNJU01000002.1"/>
</dbReference>
<dbReference type="Pfam" id="PF10609">
    <property type="entry name" value="ParA"/>
    <property type="match status" value="1"/>
</dbReference>
<dbReference type="InterPro" id="IPR033875">
    <property type="entry name" value="FlhG"/>
</dbReference>
<dbReference type="PIRSF" id="PIRSF003092">
    <property type="entry name" value="MinD"/>
    <property type="match status" value="1"/>
</dbReference>
<dbReference type="PANTHER" id="PTHR43384">
    <property type="entry name" value="SEPTUM SITE-DETERMINING PROTEIN MIND HOMOLOG, CHLOROPLASTIC-RELATED"/>
    <property type="match status" value="1"/>
</dbReference>
<dbReference type="GO" id="GO:0051782">
    <property type="term" value="P:negative regulation of cell division"/>
    <property type="evidence" value="ECO:0007669"/>
    <property type="project" value="TreeGrafter"/>
</dbReference>
<protein>
    <submittedName>
        <fullName evidence="3">Flagellar biosynthesis protein FlhG</fullName>
    </submittedName>
</protein>
<gene>
    <name evidence="3" type="ORF">SAMN05216565_10261</name>
</gene>
<keyword evidence="3" id="KW-0969">Cilium</keyword>
<dbReference type="GO" id="GO:0005829">
    <property type="term" value="C:cytosol"/>
    <property type="evidence" value="ECO:0007669"/>
    <property type="project" value="TreeGrafter"/>
</dbReference>
<evidence type="ECO:0000256" key="2">
    <source>
        <dbReference type="ARBA" id="ARBA00022840"/>
    </source>
</evidence>
<keyword evidence="3" id="KW-0282">Flagellum</keyword>
<evidence type="ECO:0000256" key="1">
    <source>
        <dbReference type="ARBA" id="ARBA00022741"/>
    </source>
</evidence>
<dbReference type="InterPro" id="IPR033756">
    <property type="entry name" value="YlxH/NBP35"/>
</dbReference>
<name>A0A1H0R796_9BACI</name>
<keyword evidence="2" id="KW-0067">ATP-binding</keyword>
<dbReference type="CDD" id="cd02038">
    <property type="entry name" value="FlhG-like"/>
    <property type="match status" value="1"/>
</dbReference>
<dbReference type="GO" id="GO:0009898">
    <property type="term" value="C:cytoplasmic side of plasma membrane"/>
    <property type="evidence" value="ECO:0007669"/>
    <property type="project" value="TreeGrafter"/>
</dbReference>
<evidence type="ECO:0000313" key="3">
    <source>
        <dbReference type="EMBL" id="SDP24926.1"/>
    </source>
</evidence>
<evidence type="ECO:0000313" key="4">
    <source>
        <dbReference type="Proteomes" id="UP000199159"/>
    </source>
</evidence>
<dbReference type="AlphaFoldDB" id="A0A1H0R796"/>
<dbReference type="GO" id="GO:0005524">
    <property type="term" value="F:ATP binding"/>
    <property type="evidence" value="ECO:0007669"/>
    <property type="project" value="UniProtKB-KW"/>
</dbReference>